<dbReference type="InterPro" id="IPR051081">
    <property type="entry name" value="HTH_MetalResp_TranReg"/>
</dbReference>
<evidence type="ECO:0000313" key="6">
    <source>
        <dbReference type="EMBL" id="MCF3945250.1"/>
    </source>
</evidence>
<dbReference type="Pfam" id="PF09860">
    <property type="entry name" value="DUF2087"/>
    <property type="match status" value="1"/>
</dbReference>
<accession>A0ABS9DTY5</accession>
<dbReference type="InterPro" id="IPR036390">
    <property type="entry name" value="WH_DNA-bd_sf"/>
</dbReference>
<feature type="domain" description="HTH arsR-type" evidence="5">
    <location>
        <begin position="1"/>
        <end position="92"/>
    </location>
</feature>
<keyword evidence="2" id="KW-0805">Transcription regulation</keyword>
<dbReference type="InterPro" id="IPR001845">
    <property type="entry name" value="HTH_ArsR_DNA-bd_dom"/>
</dbReference>
<gene>
    <name evidence="6" type="ORF">L2A60_00940</name>
</gene>
<keyword evidence="1" id="KW-0059">Arsenical resistance</keyword>
<dbReference type="Gene3D" id="1.10.10.10">
    <property type="entry name" value="Winged helix-like DNA-binding domain superfamily/Winged helix DNA-binding domain"/>
    <property type="match status" value="1"/>
</dbReference>
<dbReference type="PANTHER" id="PTHR33154:SF18">
    <property type="entry name" value="ARSENICAL RESISTANCE OPERON REPRESSOR"/>
    <property type="match status" value="1"/>
</dbReference>
<dbReference type="RefSeq" id="WP_235702487.1">
    <property type="nucleotide sequence ID" value="NZ_JAKGBZ010000001.1"/>
</dbReference>
<evidence type="ECO:0000259" key="5">
    <source>
        <dbReference type="PROSITE" id="PS50987"/>
    </source>
</evidence>
<dbReference type="InterPro" id="IPR036388">
    <property type="entry name" value="WH-like_DNA-bd_sf"/>
</dbReference>
<dbReference type="Pfam" id="PF01022">
    <property type="entry name" value="HTH_5"/>
    <property type="match status" value="1"/>
</dbReference>
<dbReference type="InterPro" id="IPR018656">
    <property type="entry name" value="DUF2087"/>
</dbReference>
<protein>
    <submittedName>
        <fullName evidence="6">Metalloregulator ArsR/SmtB family transcription factor</fullName>
    </submittedName>
</protein>
<dbReference type="NCBIfam" id="NF033788">
    <property type="entry name" value="HTH_metalloreg"/>
    <property type="match status" value="1"/>
</dbReference>
<comment type="caution">
    <text evidence="6">The sequence shown here is derived from an EMBL/GenBank/DDBJ whole genome shotgun (WGS) entry which is preliminary data.</text>
</comment>
<dbReference type="EMBL" id="JAKGBZ010000001">
    <property type="protein sequence ID" value="MCF3945250.1"/>
    <property type="molecule type" value="Genomic_DNA"/>
</dbReference>
<sequence length="203" mass="23186">MLYFELVNALKALADRKRLTILGHLAQGEQKVQDLAALAGIKPPTASHHLSTLRKAGLVRLRLAGTTHWYALIQENLTEIGDILLTRDGTASLAHPVMSREADCTIAAPYLRPDTSITEIPQSARKRRAVLGYIISRIDKRRRIREPDLDYDLKQFYPDIAQLKSLFLSHRMMGRKGAYWWVRPDADWLMQPKVPARLRPTKR</sequence>
<dbReference type="PRINTS" id="PR00778">
    <property type="entry name" value="HTHARSR"/>
</dbReference>
<proteinExistence type="predicted"/>
<evidence type="ECO:0000256" key="2">
    <source>
        <dbReference type="ARBA" id="ARBA00023015"/>
    </source>
</evidence>
<dbReference type="PROSITE" id="PS50987">
    <property type="entry name" value="HTH_ARSR_2"/>
    <property type="match status" value="1"/>
</dbReference>
<keyword evidence="3" id="KW-0238">DNA-binding</keyword>
<evidence type="ECO:0000256" key="1">
    <source>
        <dbReference type="ARBA" id="ARBA00022849"/>
    </source>
</evidence>
<organism evidence="6 7">
    <name type="scientific">Acidiphilium iwatense</name>
    <dbReference type="NCBI Taxonomy" id="768198"/>
    <lineage>
        <taxon>Bacteria</taxon>
        <taxon>Pseudomonadati</taxon>
        <taxon>Pseudomonadota</taxon>
        <taxon>Alphaproteobacteria</taxon>
        <taxon>Acetobacterales</taxon>
        <taxon>Acidocellaceae</taxon>
        <taxon>Acidiphilium</taxon>
    </lineage>
</organism>
<dbReference type="InterPro" id="IPR011991">
    <property type="entry name" value="ArsR-like_HTH"/>
</dbReference>
<reference evidence="6 7" key="1">
    <citation type="submission" date="2022-01" db="EMBL/GenBank/DDBJ databases">
        <authorList>
            <person name="Won M."/>
            <person name="Kim S.-J."/>
            <person name="Kwon S.-W."/>
        </authorList>
    </citation>
    <scope>NUCLEOTIDE SEQUENCE [LARGE SCALE GENOMIC DNA]</scope>
    <source>
        <strain evidence="6 7">KCTC 23505</strain>
    </source>
</reference>
<evidence type="ECO:0000256" key="4">
    <source>
        <dbReference type="ARBA" id="ARBA00023163"/>
    </source>
</evidence>
<keyword evidence="7" id="KW-1185">Reference proteome</keyword>
<evidence type="ECO:0000313" key="7">
    <source>
        <dbReference type="Proteomes" id="UP001521209"/>
    </source>
</evidence>
<dbReference type="SMART" id="SM00418">
    <property type="entry name" value="HTH_ARSR"/>
    <property type="match status" value="1"/>
</dbReference>
<dbReference type="SUPFAM" id="SSF46785">
    <property type="entry name" value="Winged helix' DNA-binding domain"/>
    <property type="match status" value="1"/>
</dbReference>
<keyword evidence="4" id="KW-0804">Transcription</keyword>
<name>A0ABS9DTY5_9PROT</name>
<dbReference type="CDD" id="cd00090">
    <property type="entry name" value="HTH_ARSR"/>
    <property type="match status" value="1"/>
</dbReference>
<dbReference type="Proteomes" id="UP001521209">
    <property type="component" value="Unassembled WGS sequence"/>
</dbReference>
<evidence type="ECO:0000256" key="3">
    <source>
        <dbReference type="ARBA" id="ARBA00023125"/>
    </source>
</evidence>
<dbReference type="PANTHER" id="PTHR33154">
    <property type="entry name" value="TRANSCRIPTIONAL REGULATOR, ARSR FAMILY"/>
    <property type="match status" value="1"/>
</dbReference>